<organism evidence="1">
    <name type="scientific">Rhodopseudomonas palustris (strain BisA53)</name>
    <dbReference type="NCBI Taxonomy" id="316055"/>
    <lineage>
        <taxon>Bacteria</taxon>
        <taxon>Pseudomonadati</taxon>
        <taxon>Pseudomonadota</taxon>
        <taxon>Alphaproteobacteria</taxon>
        <taxon>Hyphomicrobiales</taxon>
        <taxon>Nitrobacteraceae</taxon>
        <taxon>Rhodopseudomonas</taxon>
    </lineage>
</organism>
<dbReference type="AlphaFoldDB" id="Q07JA7"/>
<sequence>MLVARAQLSFIVNLVARFERPDNTMQPIIVFQSQYVAIITLLRSVGHVFEKVDCDTPGRKSWCQAKWKEWKQAPIFQNFIELKRNELLKEFKGSLELRNDAFDAPAIVVDPSVPGMVSTVTTLDPSRLRDAGGHPIMPNIREALSFWNRCLNEAEAEFGEPRY</sequence>
<dbReference type="EMBL" id="CP000463">
    <property type="protein sequence ID" value="ABJ07977.1"/>
    <property type="molecule type" value="Genomic_DNA"/>
</dbReference>
<dbReference type="KEGG" id="rpe:RPE_4051"/>
<reference evidence="1" key="1">
    <citation type="submission" date="2006-09" db="EMBL/GenBank/DDBJ databases">
        <title>Complete sequence of Rhodopseudomonas palustris BisA53.</title>
        <authorList>
            <consortium name="US DOE Joint Genome Institute"/>
            <person name="Copeland A."/>
            <person name="Lucas S."/>
            <person name="Lapidus A."/>
            <person name="Barry K."/>
            <person name="Detter J.C."/>
            <person name="Glavina del Rio T."/>
            <person name="Hammon N."/>
            <person name="Israni S."/>
            <person name="Dalin E."/>
            <person name="Tice H."/>
            <person name="Pitluck S."/>
            <person name="Chain P."/>
            <person name="Malfatti S."/>
            <person name="Shin M."/>
            <person name="Vergez L."/>
            <person name="Schmutz J."/>
            <person name="Larimer F."/>
            <person name="Land M."/>
            <person name="Hauser L."/>
            <person name="Pelletier D.A."/>
            <person name="Kyrpides N."/>
            <person name="Kim E."/>
            <person name="Harwood C.S."/>
            <person name="Oda Y."/>
            <person name="Richardson P."/>
        </authorList>
    </citation>
    <scope>NUCLEOTIDE SEQUENCE [LARGE SCALE GENOMIC DNA]</scope>
    <source>
        <strain evidence="1">BisA53</strain>
    </source>
</reference>
<name>Q07JA7_RHOP5</name>
<evidence type="ECO:0000313" key="1">
    <source>
        <dbReference type="EMBL" id="ABJ07977.1"/>
    </source>
</evidence>
<accession>Q07JA7</accession>
<dbReference type="eggNOG" id="ENOG5033W6I">
    <property type="taxonomic scope" value="Bacteria"/>
</dbReference>
<gene>
    <name evidence="1" type="ordered locus">RPE_4051</name>
</gene>
<dbReference type="OrthoDB" id="7575000at2"/>
<protein>
    <submittedName>
        <fullName evidence="1">Uncharacterized protein</fullName>
    </submittedName>
</protein>
<dbReference type="STRING" id="316055.RPE_4051"/>
<dbReference type="HOGENOM" id="CLU_1625791_0_0_5"/>
<proteinExistence type="predicted"/>